<name>A0ABX2EQY4_9BURK</name>
<dbReference type="InterPro" id="IPR008311">
    <property type="entry name" value="UCP028101"/>
</dbReference>
<comment type="caution">
    <text evidence="1">The sequence shown here is derived from an EMBL/GenBank/DDBJ whole genome shotgun (WGS) entry which is preliminary data.</text>
</comment>
<protein>
    <submittedName>
        <fullName evidence="1">DUF1513 domain-containing protein</fullName>
    </submittedName>
</protein>
<evidence type="ECO:0000313" key="2">
    <source>
        <dbReference type="Proteomes" id="UP000737171"/>
    </source>
</evidence>
<sequence>MPLRRRDLLPLASLALAGPWLDAAAAAESPPPAIRLAAGWRSEAAAGEAADRVGIIEVDWAKEQVRLLADLPAPGRVHGVVALPDGGFVAVATRPGHWLLRCDAEGRVVARVITGQEFPGRTFNGHVTLSHDGQWLFTTETSSPTGMSWVSVRDVRNLHRIHQFLSAGFDAHQCLLDDDGNVFIANGGILRAEDGRKIDLDRMRPSLAHIDPDSTEVLGQWRLQDQRLSIRHLAWSQQADGKRVLGVGLQAEHDDPSRRREAPVLALWRGAELSMPSADAQAAGYVGDIALGPMGGFILSGQKAARGLWWHPRAARTMTKVAELIEACALASLPLDGVPAVLIGSARGIAFWHPTRKPRMLAWPKPMLPDNHWALLARQA</sequence>
<keyword evidence="2" id="KW-1185">Reference proteome</keyword>
<dbReference type="EMBL" id="JABRWJ010000010">
    <property type="protein sequence ID" value="NRF70979.1"/>
    <property type="molecule type" value="Genomic_DNA"/>
</dbReference>
<proteinExistence type="predicted"/>
<dbReference type="InterPro" id="IPR015943">
    <property type="entry name" value="WD40/YVTN_repeat-like_dom_sf"/>
</dbReference>
<reference evidence="1 2" key="1">
    <citation type="submission" date="2020-05" db="EMBL/GenBank/DDBJ databases">
        <title>Aquincola sp. isolate from soil.</title>
        <authorList>
            <person name="Han J."/>
            <person name="Kim D.-U."/>
        </authorList>
    </citation>
    <scope>NUCLEOTIDE SEQUENCE [LARGE SCALE GENOMIC DNA]</scope>
    <source>
        <strain evidence="1 2">S2</strain>
    </source>
</reference>
<dbReference type="SUPFAM" id="SSF50969">
    <property type="entry name" value="YVTN repeat-like/Quinoprotein amine dehydrogenase"/>
    <property type="match status" value="1"/>
</dbReference>
<dbReference type="Proteomes" id="UP000737171">
    <property type="component" value="Unassembled WGS sequence"/>
</dbReference>
<dbReference type="InterPro" id="IPR011044">
    <property type="entry name" value="Quino_amine_DH_bsu"/>
</dbReference>
<dbReference type="RefSeq" id="WP_173131241.1">
    <property type="nucleotide sequence ID" value="NZ_JABRWJ010000010.1"/>
</dbReference>
<accession>A0ABX2EQY4</accession>
<gene>
    <name evidence="1" type="ORF">HLB44_28630</name>
</gene>
<organism evidence="1 2">
    <name type="scientific">Pseudaquabacterium terrae</name>
    <dbReference type="NCBI Taxonomy" id="2732868"/>
    <lineage>
        <taxon>Bacteria</taxon>
        <taxon>Pseudomonadati</taxon>
        <taxon>Pseudomonadota</taxon>
        <taxon>Betaproteobacteria</taxon>
        <taxon>Burkholderiales</taxon>
        <taxon>Sphaerotilaceae</taxon>
        <taxon>Pseudaquabacterium</taxon>
    </lineage>
</organism>
<dbReference type="Gene3D" id="2.130.10.10">
    <property type="entry name" value="YVTN repeat-like/Quinoprotein amine dehydrogenase"/>
    <property type="match status" value="1"/>
</dbReference>
<dbReference type="Pfam" id="PF07433">
    <property type="entry name" value="DUF1513"/>
    <property type="match status" value="1"/>
</dbReference>
<evidence type="ECO:0000313" key="1">
    <source>
        <dbReference type="EMBL" id="NRF70979.1"/>
    </source>
</evidence>